<proteinExistence type="predicted"/>
<dbReference type="GeneID" id="91305414"/>
<dbReference type="RefSeq" id="WP_064727860.1">
    <property type="nucleotide sequence ID" value="NZ_BMRX01000005.1"/>
</dbReference>
<dbReference type="PROSITE" id="PS51819">
    <property type="entry name" value="VOC"/>
    <property type="match status" value="1"/>
</dbReference>
<dbReference type="Proteomes" id="UP000078468">
    <property type="component" value="Chromosome"/>
</dbReference>
<dbReference type="InterPro" id="IPR037523">
    <property type="entry name" value="VOC_core"/>
</dbReference>
<dbReference type="InterPro" id="IPR004360">
    <property type="entry name" value="Glyas_Fos-R_dOase_dom"/>
</dbReference>
<organism evidence="1 2">
    <name type="scientific">Streptomyces parvulus</name>
    <dbReference type="NCBI Taxonomy" id="146923"/>
    <lineage>
        <taxon>Bacteria</taxon>
        <taxon>Bacillati</taxon>
        <taxon>Actinomycetota</taxon>
        <taxon>Actinomycetes</taxon>
        <taxon>Kitasatosporales</taxon>
        <taxon>Streptomycetaceae</taxon>
        <taxon>Streptomyces</taxon>
    </lineage>
</organism>
<dbReference type="InterPro" id="IPR029068">
    <property type="entry name" value="Glyas_Bleomycin-R_OHBP_Dase"/>
</dbReference>
<dbReference type="Gene3D" id="3.10.180.10">
    <property type="entry name" value="2,3-Dihydroxybiphenyl 1,2-Dioxygenase, domain 1"/>
    <property type="match status" value="1"/>
</dbReference>
<dbReference type="Pfam" id="PF00903">
    <property type="entry name" value="Glyoxalase"/>
    <property type="match status" value="1"/>
</dbReference>
<evidence type="ECO:0000313" key="1">
    <source>
        <dbReference type="EMBL" id="ANJ07480.1"/>
    </source>
</evidence>
<protein>
    <submittedName>
        <fullName evidence="1">Glyoxalase</fullName>
    </submittedName>
</protein>
<dbReference type="KEGG" id="spav:Spa2297_10990"/>
<dbReference type="AlphaFoldDB" id="A0A191UXU1"/>
<evidence type="ECO:0000313" key="2">
    <source>
        <dbReference type="Proteomes" id="UP000078468"/>
    </source>
</evidence>
<sequence length="205" mass="21813">MDMKLEVVVVPVSDVDRAKGFYTRLGWRLDADIATDDSFRVVQVTPPGSPASVIFGTSVTSQAPGSAEGLHVVVDDIDAAHDELKRLGAGPSEVFHDAGGVFHHAGTEARVPGPDPQRTSYGSFLSFSDPDGNGWVAQEITGRLPGRLDPATTTFASADDLSSALRRAAAAHGAHEARIGAEDPDWPDWYAEYMVREQAGTELPS</sequence>
<name>A0A191UXU1_9ACTN</name>
<accession>A0A191UXU1</accession>
<gene>
    <name evidence="1" type="ORF">Spa2297_10990</name>
</gene>
<dbReference type="EMBL" id="CP015866">
    <property type="protein sequence ID" value="ANJ07480.1"/>
    <property type="molecule type" value="Genomic_DNA"/>
</dbReference>
<dbReference type="SUPFAM" id="SSF54593">
    <property type="entry name" value="Glyoxalase/Bleomycin resistance protein/Dihydroxybiphenyl dioxygenase"/>
    <property type="match status" value="1"/>
</dbReference>
<reference evidence="1 2" key="1">
    <citation type="submission" date="2016-05" db="EMBL/GenBank/DDBJ databases">
        <title>Non-Contiguous Finished Genome Sequence of Streptomyces parvulus 2297 Integrated Site-Specifically with Actinophage R4.</title>
        <authorList>
            <person name="Nishizawa T."/>
            <person name="Miura T."/>
            <person name="Harada C."/>
            <person name="Guo Y."/>
            <person name="Narisawa K."/>
            <person name="Ohta H."/>
            <person name="Takahashi H."/>
            <person name="Shirai M."/>
        </authorList>
    </citation>
    <scope>NUCLEOTIDE SEQUENCE [LARGE SCALE GENOMIC DNA]</scope>
    <source>
        <strain evidence="1 2">2297</strain>
    </source>
</reference>